<protein>
    <recommendedName>
        <fullName evidence="1">Endonuclease NucS C-terminal domain-containing protein</fullName>
    </recommendedName>
</protein>
<dbReference type="InterPro" id="IPR048301">
    <property type="entry name" value="NucS_C"/>
</dbReference>
<name>A0A6C7EDD8_ILUCY</name>
<dbReference type="Proteomes" id="UP000011863">
    <property type="component" value="Chromosome"/>
</dbReference>
<dbReference type="OrthoDB" id="570199at2"/>
<dbReference type="RefSeq" id="WP_015443627.1">
    <property type="nucleotide sequence ID" value="NC_020520.1"/>
</dbReference>
<keyword evidence="3" id="KW-1185">Reference proteome</keyword>
<dbReference type="KEGG" id="aym:YM304_40660"/>
<proteinExistence type="predicted"/>
<dbReference type="Gene3D" id="3.40.1350.10">
    <property type="match status" value="1"/>
</dbReference>
<evidence type="ECO:0000313" key="2">
    <source>
        <dbReference type="EMBL" id="BAN04380.1"/>
    </source>
</evidence>
<evidence type="ECO:0000313" key="3">
    <source>
        <dbReference type="Proteomes" id="UP000011863"/>
    </source>
</evidence>
<reference evidence="2 3" key="1">
    <citation type="journal article" date="2013" name="Int. J. Syst. Evol. Microbiol.">
        <title>Ilumatobacter nonamiense sp. nov. and Ilumatobacter coccineum sp. nov., isolated from seashore sand.</title>
        <authorList>
            <person name="Matsumoto A."/>
            <person name="Kasai H."/>
            <person name="Matsuo Y."/>
            <person name="Shizuri Y."/>
            <person name="Ichikawa N."/>
            <person name="Fujita N."/>
            <person name="Omura S."/>
            <person name="Takahashi Y."/>
        </authorList>
    </citation>
    <scope>NUCLEOTIDE SEQUENCE [LARGE SCALE GENOMIC DNA]</scope>
    <source>
        <strain evidence="3">NBRC 103263 / KCTC 29153 / YM16-304</strain>
    </source>
</reference>
<dbReference type="EMBL" id="AP012057">
    <property type="protein sequence ID" value="BAN04380.1"/>
    <property type="molecule type" value="Genomic_DNA"/>
</dbReference>
<dbReference type="Pfam" id="PF01939">
    <property type="entry name" value="NucS_C"/>
    <property type="match status" value="1"/>
</dbReference>
<dbReference type="AlphaFoldDB" id="A0A6C7EDD8"/>
<sequence length="360" mass="40217">MSREIGLWRVDGTPERVTPKRIDLESTLEAIIENDPLMLDDPVMIIGRQVPTAHGKFIDLLGIDADGTIHVLELKRDRTPRDVVAQLLDYGSWVKDLSHDDVLTIFNNHARAGVSFETAFAERFGANPPEELNEGHTLTIVASEVDPATERIVDYLVDYGLPINVMFFRYFEDGPSKYLARTWLVDDTRVSSISKSKQRTKETWNGVDWYVSFGLDSNSRSWDDARKYGFVSAGGGKWFTRTIRGLEIGARVWVCVPKSGYVGVGEVIGEAMPFPNATVDLDGEAVQLSSLDLHAVYDHGSTAPDDLEYVVRVKWIKTVGVEDAVWEQGMFANQNSACKLRNRFTLDRLVPAFGVAATED</sequence>
<dbReference type="GO" id="GO:0004519">
    <property type="term" value="F:endonuclease activity"/>
    <property type="evidence" value="ECO:0007669"/>
    <property type="project" value="InterPro"/>
</dbReference>
<accession>A0A6C7EDD8</accession>
<evidence type="ECO:0000259" key="1">
    <source>
        <dbReference type="Pfam" id="PF01939"/>
    </source>
</evidence>
<feature type="domain" description="Endonuclease NucS C-terminal" evidence="1">
    <location>
        <begin position="25"/>
        <end position="102"/>
    </location>
</feature>
<organism evidence="2 3">
    <name type="scientific">Ilumatobacter coccineus (strain NBRC 103263 / KCTC 29153 / YM16-304)</name>
    <dbReference type="NCBI Taxonomy" id="1313172"/>
    <lineage>
        <taxon>Bacteria</taxon>
        <taxon>Bacillati</taxon>
        <taxon>Actinomycetota</taxon>
        <taxon>Acidimicrobiia</taxon>
        <taxon>Acidimicrobiales</taxon>
        <taxon>Ilumatobacteraceae</taxon>
        <taxon>Ilumatobacter</taxon>
    </lineage>
</organism>
<dbReference type="InterPro" id="IPR011856">
    <property type="entry name" value="tRNA_endonuc-like_dom_sf"/>
</dbReference>
<dbReference type="GO" id="GO:0003676">
    <property type="term" value="F:nucleic acid binding"/>
    <property type="evidence" value="ECO:0007669"/>
    <property type="project" value="InterPro"/>
</dbReference>
<gene>
    <name evidence="2" type="ORF">YM304_40660</name>
</gene>